<dbReference type="GO" id="GO:0016740">
    <property type="term" value="F:transferase activity"/>
    <property type="evidence" value="ECO:0007669"/>
    <property type="project" value="UniProtKB-KW"/>
</dbReference>
<dbReference type="GO" id="GO:0017122">
    <property type="term" value="C:protein N-acetylglucosaminyltransferase complex"/>
    <property type="evidence" value="ECO:0007669"/>
    <property type="project" value="UniProtKB-UniRule"/>
</dbReference>
<evidence type="ECO:0000256" key="2">
    <source>
        <dbReference type="ARBA" id="ARBA00022475"/>
    </source>
</evidence>
<gene>
    <name evidence="6" type="primary">gtf2_1</name>
    <name evidence="4" type="synonym">gtfB</name>
    <name evidence="6" type="ORF">AMURIS_01642</name>
</gene>
<name>A0A2K4ZEN3_9FIRM</name>
<dbReference type="EMBL" id="OFSM01000007">
    <property type="protein sequence ID" value="SOY28927.1"/>
    <property type="molecule type" value="Genomic_DNA"/>
</dbReference>
<dbReference type="InterPro" id="IPR014268">
    <property type="entry name" value="GtfB"/>
</dbReference>
<evidence type="ECO:0000256" key="1">
    <source>
        <dbReference type="ARBA" id="ARBA00004922"/>
    </source>
</evidence>
<reference evidence="6 7" key="1">
    <citation type="submission" date="2018-01" db="EMBL/GenBank/DDBJ databases">
        <authorList>
            <person name="Gaut B.S."/>
            <person name="Morton B.R."/>
            <person name="Clegg M.T."/>
            <person name="Duvall M.R."/>
        </authorList>
    </citation>
    <scope>NUCLEOTIDE SEQUENCE [LARGE SCALE GENOMIC DNA]</scope>
    <source>
        <strain evidence="6">GP69</strain>
    </source>
</reference>
<evidence type="ECO:0000313" key="7">
    <source>
        <dbReference type="Proteomes" id="UP000236311"/>
    </source>
</evidence>
<dbReference type="HAMAP" id="MF_01473">
    <property type="entry name" value="GtfB"/>
    <property type="match status" value="1"/>
</dbReference>
<dbReference type="AlphaFoldDB" id="A0A2K4ZEN3"/>
<dbReference type="GO" id="GO:0005886">
    <property type="term" value="C:plasma membrane"/>
    <property type="evidence" value="ECO:0007669"/>
    <property type="project" value="UniProtKB-SubCell"/>
</dbReference>
<feature type="region of interest" description="Disordered" evidence="5">
    <location>
        <begin position="1"/>
        <end position="22"/>
    </location>
</feature>
<organism evidence="6 7">
    <name type="scientific">Acetatifactor muris</name>
    <dbReference type="NCBI Taxonomy" id="879566"/>
    <lineage>
        <taxon>Bacteria</taxon>
        <taxon>Bacillati</taxon>
        <taxon>Bacillota</taxon>
        <taxon>Clostridia</taxon>
        <taxon>Lachnospirales</taxon>
        <taxon>Lachnospiraceae</taxon>
        <taxon>Acetatifactor</taxon>
    </lineage>
</organism>
<evidence type="ECO:0000313" key="6">
    <source>
        <dbReference type="EMBL" id="SOY28927.1"/>
    </source>
</evidence>
<comment type="subunit">
    <text evidence="4">Forms a heterotetramer with 2 subunits each of GtfA and GtfB. Part of the accessory SecA2/SecY2 protein translocation apparatus.</text>
</comment>
<dbReference type="RefSeq" id="WP_242982360.1">
    <property type="nucleotide sequence ID" value="NZ_JANJZD010000014.1"/>
</dbReference>
<keyword evidence="7" id="KW-1185">Reference proteome</keyword>
<keyword evidence="3 4" id="KW-0472">Membrane</keyword>
<evidence type="ECO:0000256" key="5">
    <source>
        <dbReference type="SAM" id="MobiDB-lite"/>
    </source>
</evidence>
<comment type="subcellular location">
    <subcellularLocation>
        <location evidence="4">Cell membrane</location>
        <topology evidence="4">Peripheral membrane protein</topology>
    </subcellularLocation>
</comment>
<comment type="similarity">
    <text evidence="4">Belongs to the GtfB family.</text>
</comment>
<evidence type="ECO:0000256" key="3">
    <source>
        <dbReference type="ARBA" id="ARBA00023136"/>
    </source>
</evidence>
<evidence type="ECO:0000256" key="4">
    <source>
        <dbReference type="HAMAP-Rule" id="MF_01473"/>
    </source>
</evidence>
<dbReference type="NCBIfam" id="TIGR02919">
    <property type="entry name" value="accessory Sec system glycosylation chaperone GtfB"/>
    <property type="match status" value="1"/>
</dbReference>
<protein>
    <recommendedName>
        <fullName evidence="4">UDP-N-acetylglucosamine--peptide N-acetylglucosaminyltransferase stabilizing protein GtfB</fullName>
    </recommendedName>
    <alternativeName>
        <fullName evidence="4">Glycosyltransferase stabilizing protein GtfB</fullName>
    </alternativeName>
</protein>
<sequence length="477" mass="54568">MKEGTTGGIKKAKMKKESEKKEDKNMIDDAILLMDNYGPDSQALHTSLKLAGFDCPAVVLEDDGFLPEDVISVYGFFLGDFRAAMGAKARPKYFNEITVPEYWEISGTNSGGKVQDLYRERGKIFYAEPKHRRLVKVVDWYDEKGVVRSSDHYNRYGALWGRTIFNSRGQKVNRTYFAADGREIIVENFVTGDIILNEDGEVRIFRNKTEFALHFLVRGHFKQSRIFFNSLSTPFFISNRLSSQVKRDILFWQEPITNEIPGNMQVIFRGEASRTATVVVQKKDTYDRLTALGAPKNMVQKLGFLYPFEKENAHRPEALICTNSDRIEHCEELVKALPQMHFHIAALTEMSSKLTGMDRYDNVSLYPGVKTAVLDELFETCDYYFDINHESEIVSAVRRAFLHNHLIFAFQETVHSEDFMAAEHIFPASEWEQMRTCAEAAMADTKVLRKMLQKQKKAALAESVESYRSLGNGKTAK</sequence>
<proteinExistence type="inferred from homology"/>
<accession>A0A2K4ZEN3</accession>
<dbReference type="UniPathway" id="UPA00378"/>
<dbReference type="Proteomes" id="UP000236311">
    <property type="component" value="Unassembled WGS sequence"/>
</dbReference>
<comment type="pathway">
    <text evidence="1 4">Protein modification; protein glycosylation.</text>
</comment>
<keyword evidence="2 4" id="KW-1003">Cell membrane</keyword>
<dbReference type="GO" id="GO:0031647">
    <property type="term" value="P:regulation of protein stability"/>
    <property type="evidence" value="ECO:0007669"/>
    <property type="project" value="UniProtKB-UniRule"/>
</dbReference>
<comment type="function">
    <text evidence="4">Required for polymorphic O-glycosylation of the serine-rich repeat protein in this bacteria. A stabilizing protein that is part of the accessory SecA2/SecY2 system specifically required to export serine-rich repeat cell wall proteins usually encoded upstream in the same operon. The GtfA-GtfB complex adds GlcNAc from UDP-GlcNAc to the substrate protein, attaching the first sugar residue. Stabilizes the glycosylation activity of GtfA. Has no N-acetylglucosaminyl transferase activity on its own.</text>
</comment>
<keyword evidence="6" id="KW-0808">Transferase</keyword>